<comment type="caution">
    <text evidence="2">The sequence shown here is derived from an EMBL/GenBank/DDBJ whole genome shotgun (WGS) entry which is preliminary data.</text>
</comment>
<dbReference type="AlphaFoldDB" id="A0A8H5C7H8"/>
<evidence type="ECO:0000313" key="2">
    <source>
        <dbReference type="EMBL" id="KAF5336574.1"/>
    </source>
</evidence>
<name>A0A8H5C7H8_9AGAR</name>
<gene>
    <name evidence="2" type="ORF">D9611_006490</name>
</gene>
<evidence type="ECO:0000313" key="3">
    <source>
        <dbReference type="Proteomes" id="UP000541558"/>
    </source>
</evidence>
<accession>A0A8H5C7H8</accession>
<protein>
    <submittedName>
        <fullName evidence="2">Uncharacterized protein</fullName>
    </submittedName>
</protein>
<dbReference type="OrthoDB" id="10342610at2759"/>
<dbReference type="EMBL" id="JAACJK010000058">
    <property type="protein sequence ID" value="KAF5336574.1"/>
    <property type="molecule type" value="Genomic_DNA"/>
</dbReference>
<reference evidence="2 3" key="1">
    <citation type="journal article" date="2020" name="ISME J.">
        <title>Uncovering the hidden diversity of litter-decomposition mechanisms in mushroom-forming fungi.</title>
        <authorList>
            <person name="Floudas D."/>
            <person name="Bentzer J."/>
            <person name="Ahren D."/>
            <person name="Johansson T."/>
            <person name="Persson P."/>
            <person name="Tunlid A."/>
        </authorList>
    </citation>
    <scope>NUCLEOTIDE SEQUENCE [LARGE SCALE GENOMIC DNA]</scope>
    <source>
        <strain evidence="2 3">CBS 175.51</strain>
    </source>
</reference>
<dbReference type="Proteomes" id="UP000541558">
    <property type="component" value="Unassembled WGS sequence"/>
</dbReference>
<sequence length="471" mass="51042">MGRKNRRAANLEVEFGDLTVQDDAEVADGEEVAEEEQVVIYTEDDISAILEGLRSTDEETDAFDKATQSLTSIVQHQPATLAYTHIVPVIPTLLDIISGTHARDESRRSSILDVLCAIAEAPIDAGRKALEAQLDTLVGMLKVAETMDQYSLVNLLEVLLEGAGEGEENEVLESRLVDLLKGQIYVGVEDGKANELVPEDGGTRKVALRAVEVFEMVLVREKEHLRDVSLRAGALDFLILAAITDKSDPAAEPPAPAPNGDDGGAEPVTNSQLRLAAISCLTEVYTRFVDEVITATSLPSSLPVDRDPSTYDRTSKLYLQSLVVVPLLDLVDGADAAVSDAVVEFLYGYHAYEPSEEQAGHVVSLLEFIWAHEGAMRRIISKLASESMPAEGADVGGVTHTSQTEWLLSVLVSKDEKTVVNGFKDFWKSGLKDDPETRRVKGQLEDRVLSTGGRPLLESVKGVAVKSMPPK</sequence>
<dbReference type="Gene3D" id="1.25.10.10">
    <property type="entry name" value="Leucine-rich Repeat Variant"/>
    <property type="match status" value="1"/>
</dbReference>
<feature type="region of interest" description="Disordered" evidence="1">
    <location>
        <begin position="248"/>
        <end position="268"/>
    </location>
</feature>
<dbReference type="InterPro" id="IPR016024">
    <property type="entry name" value="ARM-type_fold"/>
</dbReference>
<evidence type="ECO:0000256" key="1">
    <source>
        <dbReference type="SAM" id="MobiDB-lite"/>
    </source>
</evidence>
<dbReference type="SUPFAM" id="SSF48371">
    <property type="entry name" value="ARM repeat"/>
    <property type="match status" value="1"/>
</dbReference>
<dbReference type="InterPro" id="IPR011989">
    <property type="entry name" value="ARM-like"/>
</dbReference>
<keyword evidence="3" id="KW-1185">Reference proteome</keyword>
<proteinExistence type="predicted"/>
<organism evidence="2 3">
    <name type="scientific">Ephemerocybe angulata</name>
    <dbReference type="NCBI Taxonomy" id="980116"/>
    <lineage>
        <taxon>Eukaryota</taxon>
        <taxon>Fungi</taxon>
        <taxon>Dikarya</taxon>
        <taxon>Basidiomycota</taxon>
        <taxon>Agaricomycotina</taxon>
        <taxon>Agaricomycetes</taxon>
        <taxon>Agaricomycetidae</taxon>
        <taxon>Agaricales</taxon>
        <taxon>Agaricineae</taxon>
        <taxon>Psathyrellaceae</taxon>
        <taxon>Ephemerocybe</taxon>
    </lineage>
</organism>